<dbReference type="AlphaFoldDB" id="A0A0G1S3R7"/>
<accession>A0A0G1S3R7</accession>
<keyword evidence="1" id="KW-0812">Transmembrane</keyword>
<feature type="transmembrane region" description="Helical" evidence="1">
    <location>
        <begin position="249"/>
        <end position="268"/>
    </location>
</feature>
<comment type="caution">
    <text evidence="2">The sequence shown here is derived from an EMBL/GenBank/DDBJ whole genome shotgun (WGS) entry which is preliminary data.</text>
</comment>
<feature type="transmembrane region" description="Helical" evidence="1">
    <location>
        <begin position="280"/>
        <end position="299"/>
    </location>
</feature>
<feature type="transmembrane region" description="Helical" evidence="1">
    <location>
        <begin position="378"/>
        <end position="397"/>
    </location>
</feature>
<evidence type="ECO:0008006" key="4">
    <source>
        <dbReference type="Google" id="ProtNLM"/>
    </source>
</evidence>
<dbReference type="Proteomes" id="UP000034502">
    <property type="component" value="Unassembled WGS sequence"/>
</dbReference>
<feature type="transmembrane region" description="Helical" evidence="1">
    <location>
        <begin position="572"/>
        <end position="595"/>
    </location>
</feature>
<feature type="transmembrane region" description="Helical" evidence="1">
    <location>
        <begin position="209"/>
        <end position="228"/>
    </location>
</feature>
<proteinExistence type="predicted"/>
<feature type="transmembrane region" description="Helical" evidence="1">
    <location>
        <begin position="311"/>
        <end position="328"/>
    </location>
</feature>
<protein>
    <recommendedName>
        <fullName evidence="4">Glycosyltransferase RgtA/B/C/D-like domain-containing protein</fullName>
    </recommendedName>
</protein>
<keyword evidence="1" id="KW-0472">Membrane</keyword>
<feature type="transmembrane region" description="Helical" evidence="1">
    <location>
        <begin position="348"/>
        <end position="366"/>
    </location>
</feature>
<feature type="transmembrane region" description="Helical" evidence="1">
    <location>
        <begin position="88"/>
        <end position="108"/>
    </location>
</feature>
<feature type="transmembrane region" description="Helical" evidence="1">
    <location>
        <begin position="173"/>
        <end position="203"/>
    </location>
</feature>
<name>A0A0G1S3R7_9BACT</name>
<gene>
    <name evidence="2" type="ORF">UX86_C0014G0010</name>
</gene>
<organism evidence="2 3">
    <name type="scientific">Candidatus Amesbacteria bacterium GW2011_GWC1_47_15</name>
    <dbReference type="NCBI Taxonomy" id="1618364"/>
    <lineage>
        <taxon>Bacteria</taxon>
        <taxon>Candidatus Amesiibacteriota</taxon>
    </lineage>
</organism>
<sequence>MNKSLLLFAAFAVIAYLPFLRDDYLARRTDLQAKFTNEVYLKQSILREARWPQWNSLINQGVPISEEPLSDYLNPLMGVAAFFPDPEAGVKTVFIICLALSGLSMYLLAREAGISKQFSLIIGLTYEAAGYTAGQIQSGHAEKILSYPLLPLFLLALWRSLKRGGKWPGAAGILWGLILYSGEVYNLWYAGIALAVAGVYALVFNRKRVAGIIAAGVWAAAASAAKLLPYFQSASYLQKVLDPFSGSQNAVSFIYHLFLPLSGLFKAAGWWNHIPGNFGWWEKAGFIGPVWITGLILSVVYRKKIQLAEKWWWIGIGTALVLLAMPGWTPNPYRYLISAIPQLSGMHVPSRIFGMLSIPILLLGGKGIQTAGKKYSKALTVLLMINLAGVLGFQYFAQIKKPFSKIEPEYDTLINQIGPGGSLWQDANINQVNNILAAQKDIRIFNSNYGYSIKDSPATKYWKNEADPEYIPDYALVPADAALLPGIETEWNKDLGKARLYKLKGSTPLSSTGKAKIKPDEITVSTNATLEGKLTVYQSYYPGWSVYRDGERQKLIPGRFLETKLLPGKHKYIFRFFSVKFTAGLMISWMFIYWWSVKYKLYKP</sequence>
<evidence type="ECO:0000313" key="2">
    <source>
        <dbReference type="EMBL" id="KKU64026.1"/>
    </source>
</evidence>
<reference evidence="2 3" key="1">
    <citation type="journal article" date="2015" name="Nature">
        <title>rRNA introns, odd ribosomes, and small enigmatic genomes across a large radiation of phyla.</title>
        <authorList>
            <person name="Brown C.T."/>
            <person name="Hug L.A."/>
            <person name="Thomas B.C."/>
            <person name="Sharon I."/>
            <person name="Castelle C.J."/>
            <person name="Singh A."/>
            <person name="Wilkins M.J."/>
            <person name="Williams K.H."/>
            <person name="Banfield J.F."/>
        </authorList>
    </citation>
    <scope>NUCLEOTIDE SEQUENCE [LARGE SCALE GENOMIC DNA]</scope>
</reference>
<evidence type="ECO:0000313" key="3">
    <source>
        <dbReference type="Proteomes" id="UP000034502"/>
    </source>
</evidence>
<dbReference type="EMBL" id="LCNU01000014">
    <property type="protein sequence ID" value="KKU64026.1"/>
    <property type="molecule type" value="Genomic_DNA"/>
</dbReference>
<evidence type="ECO:0000256" key="1">
    <source>
        <dbReference type="SAM" id="Phobius"/>
    </source>
</evidence>
<keyword evidence="1" id="KW-1133">Transmembrane helix</keyword>
<dbReference type="STRING" id="1618364.UX86_C0014G0010"/>